<protein>
    <submittedName>
        <fullName evidence="1">Uncharacterized protein</fullName>
    </submittedName>
</protein>
<evidence type="ECO:0000313" key="1">
    <source>
        <dbReference type="EMBL" id="OBZ78132.1"/>
    </source>
</evidence>
<sequence>MCDLPLITAFTVRDIRSSGLIHLYVQLAEPRALLLRLSQHHVRPNACRACGQDILLRSGSRFHLPHLSREILSVDVLLYDRVADDHTVRVPLDTALLAVLNLEMCGMIVQDIEFRALKVSLSMMSKILNDVLDFASGAPAAVCSATPILEAPGKAKFVPGVSGQQCVVCGSSWMRSGGSSIKYEGARGLSYYNCI</sequence>
<evidence type="ECO:0000313" key="2">
    <source>
        <dbReference type="Proteomes" id="UP000092993"/>
    </source>
</evidence>
<gene>
    <name evidence="1" type="ORF">A0H81_02773</name>
</gene>
<dbReference type="STRING" id="5627.A0A1C7MMP7"/>
<dbReference type="AlphaFoldDB" id="A0A1C7MMP7"/>
<name>A0A1C7MMP7_GRIFR</name>
<reference evidence="1 2" key="1">
    <citation type="submission" date="2016-03" db="EMBL/GenBank/DDBJ databases">
        <title>Whole genome sequencing of Grifola frondosa 9006-11.</title>
        <authorList>
            <person name="Min B."/>
            <person name="Park H."/>
            <person name="Kim J.-G."/>
            <person name="Cho H."/>
            <person name="Oh Y.-L."/>
            <person name="Kong W.-S."/>
            <person name="Choi I.-G."/>
        </authorList>
    </citation>
    <scope>NUCLEOTIDE SEQUENCE [LARGE SCALE GENOMIC DNA]</scope>
    <source>
        <strain evidence="1 2">9006-11</strain>
    </source>
</reference>
<proteinExistence type="predicted"/>
<dbReference type="OrthoDB" id="60033at2759"/>
<comment type="caution">
    <text evidence="1">The sequence shown here is derived from an EMBL/GenBank/DDBJ whole genome shotgun (WGS) entry which is preliminary data.</text>
</comment>
<keyword evidence="2" id="KW-1185">Reference proteome</keyword>
<accession>A0A1C7MMP7</accession>
<dbReference type="Proteomes" id="UP000092993">
    <property type="component" value="Unassembled WGS sequence"/>
</dbReference>
<dbReference type="EMBL" id="LUGG01000002">
    <property type="protein sequence ID" value="OBZ78132.1"/>
    <property type="molecule type" value="Genomic_DNA"/>
</dbReference>
<organism evidence="1 2">
    <name type="scientific">Grifola frondosa</name>
    <name type="common">Maitake</name>
    <name type="synonym">Polyporus frondosus</name>
    <dbReference type="NCBI Taxonomy" id="5627"/>
    <lineage>
        <taxon>Eukaryota</taxon>
        <taxon>Fungi</taxon>
        <taxon>Dikarya</taxon>
        <taxon>Basidiomycota</taxon>
        <taxon>Agaricomycotina</taxon>
        <taxon>Agaricomycetes</taxon>
        <taxon>Polyporales</taxon>
        <taxon>Grifolaceae</taxon>
        <taxon>Grifola</taxon>
    </lineage>
</organism>